<dbReference type="AlphaFoldDB" id="A0A4R5QEP9"/>
<dbReference type="GO" id="GO:0006508">
    <property type="term" value="P:proteolysis"/>
    <property type="evidence" value="ECO:0007669"/>
    <property type="project" value="UniProtKB-KW"/>
</dbReference>
<dbReference type="GO" id="GO:0004252">
    <property type="term" value="F:serine-type endopeptidase activity"/>
    <property type="evidence" value="ECO:0007669"/>
    <property type="project" value="InterPro"/>
</dbReference>
<dbReference type="InterPro" id="IPR029058">
    <property type="entry name" value="AB_hydrolase_fold"/>
</dbReference>
<evidence type="ECO:0000313" key="7">
    <source>
        <dbReference type="Proteomes" id="UP000295096"/>
    </source>
</evidence>
<dbReference type="SUPFAM" id="SSF50993">
    <property type="entry name" value="Peptidase/esterase 'gauge' domain"/>
    <property type="match status" value="1"/>
</dbReference>
<dbReference type="PRINTS" id="PR00862">
    <property type="entry name" value="PROLIGOPTASE"/>
</dbReference>
<evidence type="ECO:0000256" key="2">
    <source>
        <dbReference type="ARBA" id="ARBA00022801"/>
    </source>
</evidence>
<evidence type="ECO:0000313" key="6">
    <source>
        <dbReference type="EMBL" id="TDH61158.1"/>
    </source>
</evidence>
<evidence type="ECO:0000259" key="4">
    <source>
        <dbReference type="Pfam" id="PF00326"/>
    </source>
</evidence>
<dbReference type="GO" id="GO:0070012">
    <property type="term" value="F:oligopeptidase activity"/>
    <property type="evidence" value="ECO:0007669"/>
    <property type="project" value="TreeGrafter"/>
</dbReference>
<feature type="domain" description="Peptidase S9 prolyl oligopeptidase catalytic" evidence="4">
    <location>
        <begin position="483"/>
        <end position="685"/>
    </location>
</feature>
<dbReference type="OrthoDB" id="9801421at2"/>
<comment type="caution">
    <text evidence="6">The sequence shown here is derived from an EMBL/GenBank/DDBJ whole genome shotgun (WGS) entry which is preliminary data.</text>
</comment>
<accession>A0A4R5QEP9</accession>
<sequence>MPIPADPRPTLAVPDNDPWLWLEEVEGERALAWVGTQNAATLAHLADARFESDRAAVKAALDRPDKLPFVTRRGALLYNFWQDATHPRGLWRRTSLESYRRPSPSWEILLDLDAVARAEGEDWVWQGSQTLPGHHDIALLRLSRGGGDAAVLREYDLGSQRFVADGFTLPEAKGGAVWLDRDTLLLASALGAGMATTSGYARTVRSWSRGTDPAAAPVIFAVDAAHMAVGIEVDQELPGTVYFIDRSGFYDMAVHIGDRGGPRRHVELPADAEFTWRRGWLAVRPRSPWTIDGVTHAPDTLLGIRLNAFLAGERNFRVLATPAERRALQGFFWCDGRLVVSVLEELRPVFTVLTPGPDDWAAAALPGLPPHGVAQVWPLDATPEESDGTLLAQVQDPVTPSSLLLTSTDLATPALLKQSSPTFDATGLAVARHEAISVDGARIPYLQTGPAGGQDGEAPVYLTGYGGFRVPSLPYYQTIQGKLWLERGGTTVIANIRGGGEFGTPWHEAGRRERKRLSHDDFAAVAADLVRRGITRPGRIAAEGGSNGGLLIANMLTRYPERFGALFCTIPLIDMRRYSHLLAGASWIAEYGDPDKPEDWAFLQHLSAYHVAEPGRPYPPILLATTRRDDRVHPGHARKMAAKLQAMGYPALFHEPPAGGHGYGKDNAEVAGFAALGAAFLRRAIGWEAEAA</sequence>
<keyword evidence="1" id="KW-0645">Protease</keyword>
<dbReference type="InterPro" id="IPR051167">
    <property type="entry name" value="Prolyl_oligopep/macrocyclase"/>
</dbReference>
<dbReference type="InterPro" id="IPR023302">
    <property type="entry name" value="Pept_S9A_N"/>
</dbReference>
<dbReference type="GO" id="GO:0005829">
    <property type="term" value="C:cytosol"/>
    <property type="evidence" value="ECO:0007669"/>
    <property type="project" value="TreeGrafter"/>
</dbReference>
<dbReference type="InterPro" id="IPR001375">
    <property type="entry name" value="Peptidase_S9_cat"/>
</dbReference>
<dbReference type="Gene3D" id="2.130.10.120">
    <property type="entry name" value="Prolyl oligopeptidase, N-terminal domain"/>
    <property type="match status" value="1"/>
</dbReference>
<dbReference type="RefSeq" id="WP_133290025.1">
    <property type="nucleotide sequence ID" value="NZ_SMSJ01000025.1"/>
</dbReference>
<organism evidence="6 7">
    <name type="scientific">Dankookia rubra</name>
    <dbReference type="NCBI Taxonomy" id="1442381"/>
    <lineage>
        <taxon>Bacteria</taxon>
        <taxon>Pseudomonadati</taxon>
        <taxon>Pseudomonadota</taxon>
        <taxon>Alphaproteobacteria</taxon>
        <taxon>Acetobacterales</taxon>
        <taxon>Roseomonadaceae</taxon>
        <taxon>Dankookia</taxon>
    </lineage>
</organism>
<keyword evidence="2" id="KW-0378">Hydrolase</keyword>
<dbReference type="Pfam" id="PF02897">
    <property type="entry name" value="Peptidase_S9_N"/>
    <property type="match status" value="1"/>
</dbReference>
<dbReference type="Pfam" id="PF00326">
    <property type="entry name" value="Peptidase_S9"/>
    <property type="match status" value="1"/>
</dbReference>
<dbReference type="EMBL" id="SMSJ01000025">
    <property type="protein sequence ID" value="TDH61158.1"/>
    <property type="molecule type" value="Genomic_DNA"/>
</dbReference>
<reference evidence="6 7" key="1">
    <citation type="journal article" date="2016" name="J. Microbiol.">
        <title>Dankookia rubra gen. nov., sp. nov., an alphaproteobacterium isolated from sediment of a shallow stream.</title>
        <authorList>
            <person name="Kim W.H."/>
            <person name="Kim D.H."/>
            <person name="Kang K."/>
            <person name="Ahn T.Y."/>
        </authorList>
    </citation>
    <scope>NUCLEOTIDE SEQUENCE [LARGE SCALE GENOMIC DNA]</scope>
    <source>
        <strain evidence="6 7">JCM30602</strain>
    </source>
</reference>
<gene>
    <name evidence="6" type="ORF">E2C06_18125</name>
</gene>
<proteinExistence type="predicted"/>
<protein>
    <submittedName>
        <fullName evidence="6">S9 family peptidase</fullName>
    </submittedName>
</protein>
<evidence type="ECO:0000256" key="3">
    <source>
        <dbReference type="ARBA" id="ARBA00022825"/>
    </source>
</evidence>
<dbReference type="PANTHER" id="PTHR42881">
    <property type="entry name" value="PROLYL ENDOPEPTIDASE"/>
    <property type="match status" value="1"/>
</dbReference>
<dbReference type="Gene3D" id="3.40.50.1820">
    <property type="entry name" value="alpha/beta hydrolase"/>
    <property type="match status" value="1"/>
</dbReference>
<dbReference type="Proteomes" id="UP000295096">
    <property type="component" value="Unassembled WGS sequence"/>
</dbReference>
<keyword evidence="3" id="KW-0720">Serine protease</keyword>
<dbReference type="InterPro" id="IPR002470">
    <property type="entry name" value="Peptidase_S9A"/>
</dbReference>
<evidence type="ECO:0000256" key="1">
    <source>
        <dbReference type="ARBA" id="ARBA00022670"/>
    </source>
</evidence>
<name>A0A4R5QEP9_9PROT</name>
<dbReference type="PANTHER" id="PTHR42881:SF13">
    <property type="entry name" value="PROLYL ENDOPEPTIDASE"/>
    <property type="match status" value="1"/>
</dbReference>
<evidence type="ECO:0000259" key="5">
    <source>
        <dbReference type="Pfam" id="PF02897"/>
    </source>
</evidence>
<feature type="domain" description="Peptidase S9A N-terminal" evidence="5">
    <location>
        <begin position="16"/>
        <end position="235"/>
    </location>
</feature>
<dbReference type="SUPFAM" id="SSF53474">
    <property type="entry name" value="alpha/beta-Hydrolases"/>
    <property type="match status" value="1"/>
</dbReference>
<keyword evidence="7" id="KW-1185">Reference proteome</keyword>